<evidence type="ECO:0000256" key="1">
    <source>
        <dbReference type="SAM" id="Phobius"/>
    </source>
</evidence>
<name>A0ABR3G7G2_9PEZI</name>
<organism evidence="2 3">
    <name type="scientific">Discina gigas</name>
    <dbReference type="NCBI Taxonomy" id="1032678"/>
    <lineage>
        <taxon>Eukaryota</taxon>
        <taxon>Fungi</taxon>
        <taxon>Dikarya</taxon>
        <taxon>Ascomycota</taxon>
        <taxon>Pezizomycotina</taxon>
        <taxon>Pezizomycetes</taxon>
        <taxon>Pezizales</taxon>
        <taxon>Discinaceae</taxon>
        <taxon>Discina</taxon>
    </lineage>
</organism>
<dbReference type="PANTHER" id="PTHR28092">
    <property type="entry name" value="FACTOR-INDUCED GENE 1 PROTEIN"/>
    <property type="match status" value="1"/>
</dbReference>
<dbReference type="Proteomes" id="UP001447188">
    <property type="component" value="Unassembled WGS sequence"/>
</dbReference>
<keyword evidence="1" id="KW-0472">Membrane</keyword>
<keyword evidence="1" id="KW-0812">Transmembrane</keyword>
<protein>
    <submittedName>
        <fullName evidence="2">Uncharacterized protein</fullName>
    </submittedName>
</protein>
<feature type="transmembrane region" description="Helical" evidence="1">
    <location>
        <begin position="208"/>
        <end position="231"/>
    </location>
</feature>
<dbReference type="PANTHER" id="PTHR28092:SF1">
    <property type="entry name" value="FACTOR-INDUCED GENE 1 PROTEIN"/>
    <property type="match status" value="1"/>
</dbReference>
<dbReference type="EMBL" id="JBBBZM010000202">
    <property type="protein sequence ID" value="KAL0631890.1"/>
    <property type="molecule type" value="Genomic_DNA"/>
</dbReference>
<keyword evidence="1" id="KW-1133">Transmembrane helix</keyword>
<sequence>MNKPVFLFTLIVLTISTVFTTFILTGSTTPGLRKFYLISLRYNPDANASKILGSLDDLFSSDKGKVNFSNIRVGYRGLCIEHSEGWDCAKDGATLGHIAGDISGDPLDLVAIADIYRNKISFSFPIWVAVVALSIGWLGVALNCIPGIPIPAWTKKVAAAGCTLGSLALLGAMTLQQVTSGAVSTLVDKMGMNAVQIQIGSANIGFGWAAFALSILATIGITAIVAAEWGVATAQAKALEKTTEVMERATGGRFSTVDFNNDVESQPVKKPGATHASLGTSSMRNAVVGKGIEYGGNMLKSSLRRK</sequence>
<dbReference type="Pfam" id="PF12351">
    <property type="entry name" value="Fig1"/>
    <property type="match status" value="1"/>
</dbReference>
<reference evidence="2 3" key="1">
    <citation type="submission" date="2024-02" db="EMBL/GenBank/DDBJ databases">
        <title>Discinaceae phylogenomics.</title>
        <authorList>
            <person name="Dirks A.C."/>
            <person name="James T.Y."/>
        </authorList>
    </citation>
    <scope>NUCLEOTIDE SEQUENCE [LARGE SCALE GENOMIC DNA]</scope>
    <source>
        <strain evidence="2 3">ACD0624</strain>
    </source>
</reference>
<gene>
    <name evidence="2" type="ORF">Q9L58_009242</name>
</gene>
<dbReference type="InterPro" id="IPR033481">
    <property type="entry name" value="Dni1/Fig1"/>
</dbReference>
<proteinExistence type="predicted"/>
<feature type="transmembrane region" description="Helical" evidence="1">
    <location>
        <begin position="124"/>
        <end position="145"/>
    </location>
</feature>
<evidence type="ECO:0000313" key="3">
    <source>
        <dbReference type="Proteomes" id="UP001447188"/>
    </source>
</evidence>
<accession>A0ABR3G7G2</accession>
<feature type="transmembrane region" description="Helical" evidence="1">
    <location>
        <begin position="157"/>
        <end position="175"/>
    </location>
</feature>
<comment type="caution">
    <text evidence="2">The sequence shown here is derived from an EMBL/GenBank/DDBJ whole genome shotgun (WGS) entry which is preliminary data.</text>
</comment>
<evidence type="ECO:0000313" key="2">
    <source>
        <dbReference type="EMBL" id="KAL0631890.1"/>
    </source>
</evidence>
<keyword evidence="3" id="KW-1185">Reference proteome</keyword>